<dbReference type="GO" id="GO:0016301">
    <property type="term" value="F:kinase activity"/>
    <property type="evidence" value="ECO:0007669"/>
    <property type="project" value="UniProtKB-KW"/>
</dbReference>
<dbReference type="SUPFAM" id="SSF46600">
    <property type="entry name" value="C-terminal UvrC-binding domain of UvrB"/>
    <property type="match status" value="1"/>
</dbReference>
<proteinExistence type="predicted"/>
<dbReference type="PROSITE" id="PS50151">
    <property type="entry name" value="UVR"/>
    <property type="match status" value="1"/>
</dbReference>
<dbReference type="InterPro" id="IPR001943">
    <property type="entry name" value="UVR_dom"/>
</dbReference>
<dbReference type="Pfam" id="PF02151">
    <property type="entry name" value="UVR"/>
    <property type="match status" value="1"/>
</dbReference>
<gene>
    <name evidence="2" type="ORF">SAMN02745120_1107</name>
</gene>
<evidence type="ECO:0000313" key="3">
    <source>
        <dbReference type="Proteomes" id="UP000243406"/>
    </source>
</evidence>
<feature type="domain" description="UVR" evidence="1">
    <location>
        <begin position="130"/>
        <end position="165"/>
    </location>
</feature>
<dbReference type="GO" id="GO:0046870">
    <property type="term" value="F:cadmium ion binding"/>
    <property type="evidence" value="ECO:0007669"/>
    <property type="project" value="TreeGrafter"/>
</dbReference>
<dbReference type="Gene3D" id="4.10.860.10">
    <property type="entry name" value="UVR domain"/>
    <property type="match status" value="1"/>
</dbReference>
<dbReference type="GO" id="GO:1990170">
    <property type="term" value="P:stress response to cadmium ion"/>
    <property type="evidence" value="ECO:0007669"/>
    <property type="project" value="TreeGrafter"/>
</dbReference>
<dbReference type="GO" id="GO:1990169">
    <property type="term" value="P:stress response to copper ion"/>
    <property type="evidence" value="ECO:0007669"/>
    <property type="project" value="TreeGrafter"/>
</dbReference>
<evidence type="ECO:0000313" key="2">
    <source>
        <dbReference type="EMBL" id="SKB37182.1"/>
    </source>
</evidence>
<dbReference type="GO" id="GO:0005507">
    <property type="term" value="F:copper ion binding"/>
    <property type="evidence" value="ECO:0007669"/>
    <property type="project" value="TreeGrafter"/>
</dbReference>
<reference evidence="3" key="1">
    <citation type="submission" date="2017-02" db="EMBL/GenBank/DDBJ databases">
        <authorList>
            <person name="Varghese N."/>
            <person name="Submissions S."/>
        </authorList>
    </citation>
    <scope>NUCLEOTIDE SEQUENCE [LARGE SCALE GENOMIC DNA]</scope>
    <source>
        <strain evidence="3">ATCC 35199</strain>
    </source>
</reference>
<protein>
    <submittedName>
        <fullName evidence="2">Protein-arginine kinase activator protein McsA</fullName>
    </submittedName>
</protein>
<keyword evidence="3" id="KW-1185">Reference proteome</keyword>
<organism evidence="2 3">
    <name type="scientific">Acetoanaerobium noterae</name>
    <dbReference type="NCBI Taxonomy" id="745369"/>
    <lineage>
        <taxon>Bacteria</taxon>
        <taxon>Bacillati</taxon>
        <taxon>Bacillota</taxon>
        <taxon>Clostridia</taxon>
        <taxon>Peptostreptococcales</taxon>
        <taxon>Filifactoraceae</taxon>
        <taxon>Acetoanaerobium</taxon>
    </lineage>
</organism>
<dbReference type="OrthoDB" id="9788704at2"/>
<keyword evidence="2" id="KW-0808">Transferase</keyword>
<accession>A0A1T5AQA7</accession>
<dbReference type="GO" id="GO:0050897">
    <property type="term" value="F:cobalt ion binding"/>
    <property type="evidence" value="ECO:0007669"/>
    <property type="project" value="TreeGrafter"/>
</dbReference>
<dbReference type="PIRSF" id="PIRSF015034">
    <property type="entry name" value="YacH"/>
    <property type="match status" value="1"/>
</dbReference>
<dbReference type="PANTHER" id="PTHR38430">
    <property type="entry name" value="PROTEIN-ARGININE KINASE ACTIVATOR PROTEIN"/>
    <property type="match status" value="1"/>
</dbReference>
<dbReference type="RefSeq" id="WP_079589027.1">
    <property type="nucleotide sequence ID" value="NZ_FUYN01000002.1"/>
</dbReference>
<dbReference type="InterPro" id="IPR025542">
    <property type="entry name" value="YacH"/>
</dbReference>
<dbReference type="AlphaFoldDB" id="A0A1T5AQA7"/>
<keyword evidence="2" id="KW-0418">Kinase</keyword>
<evidence type="ECO:0000259" key="1">
    <source>
        <dbReference type="PROSITE" id="PS50151"/>
    </source>
</evidence>
<dbReference type="InterPro" id="IPR036876">
    <property type="entry name" value="UVR_dom_sf"/>
</dbReference>
<dbReference type="EMBL" id="FUYN01000002">
    <property type="protein sequence ID" value="SKB37182.1"/>
    <property type="molecule type" value="Genomic_DNA"/>
</dbReference>
<sequence>MLCQNCKQNEASISYMQVINGAVTKVSLCEDCAKEKKIKPIDINIPFSVKDLFASLMDMDKSSTYEAEKEKACPKCRSTYSRFQSLGKVGCEACYETFKDELSPLIRRVQIKGEHIGKIPEHAAFDIKRKREITKLKTELSHAIQAEEFEKAAELRDKIKLLEKEVG</sequence>
<dbReference type="GO" id="GO:0008270">
    <property type="term" value="F:zinc ion binding"/>
    <property type="evidence" value="ECO:0007669"/>
    <property type="project" value="TreeGrafter"/>
</dbReference>
<name>A0A1T5AQA7_9FIRM</name>
<dbReference type="PANTHER" id="PTHR38430:SF1">
    <property type="entry name" value="PROTEIN-ARGININE KINASE ACTIVATOR PROTEIN"/>
    <property type="match status" value="1"/>
</dbReference>
<dbReference type="Proteomes" id="UP000243406">
    <property type="component" value="Unassembled WGS sequence"/>
</dbReference>